<dbReference type="Proteomes" id="UP000198703">
    <property type="component" value="Unassembled WGS sequence"/>
</dbReference>
<dbReference type="RefSeq" id="WP_093255678.1">
    <property type="nucleotide sequence ID" value="NZ_FNQM01000018.1"/>
</dbReference>
<sequence length="394" mass="42209">MSRVTRFPARAGGPAARLSDFIDHLRLNGFALGPGETGVALAALTAAGPPTPQAARMALRAVCVANAEQHARFDDLFDAFWLNRGRARPAPPPRRSQERPTRAPQPFAAPADGAACAAGAAAEADDGDGAADAGGEGRLAASLRSVDTARDLRAYADPESLAEAERIAGRLAKAIRDRRSRRHRAANRGGALDLRRTLRASLQRGGEPIDLRRRRRPDRPMRIVCLLDVSGSMEVHARVFLAFLRGLMGAQETARAWLFHTRLIDATPALTDRDRLRAADRLSLMAQGFGGGTRLAGCLHDFVERHAAKAVNRRTVVVILSDGCDAAPAGEIGAALARLRRRAGRIVWLNPLKGWRDYAPTAAAMAAALPHLDAFLPAATLDQLAALEGEFARL</sequence>
<dbReference type="PIRSF" id="PIRSF010256">
    <property type="entry name" value="CoxE_vWa"/>
    <property type="match status" value="1"/>
</dbReference>
<keyword evidence="3" id="KW-1185">Reference proteome</keyword>
<feature type="compositionally biased region" description="Low complexity" evidence="1">
    <location>
        <begin position="108"/>
        <end position="120"/>
    </location>
</feature>
<evidence type="ECO:0000256" key="1">
    <source>
        <dbReference type="SAM" id="MobiDB-lite"/>
    </source>
</evidence>
<dbReference type="InterPro" id="IPR011195">
    <property type="entry name" value="UCP010256"/>
</dbReference>
<dbReference type="STRING" id="89524.SAMN05444370_11815"/>
<evidence type="ECO:0000313" key="2">
    <source>
        <dbReference type="EMBL" id="SEA91740.1"/>
    </source>
</evidence>
<evidence type="ECO:0000313" key="3">
    <source>
        <dbReference type="Proteomes" id="UP000198703"/>
    </source>
</evidence>
<dbReference type="PANTHER" id="PTHR39338">
    <property type="entry name" value="BLL5662 PROTEIN-RELATED"/>
    <property type="match status" value="1"/>
</dbReference>
<reference evidence="2 3" key="1">
    <citation type="submission" date="2016-10" db="EMBL/GenBank/DDBJ databases">
        <authorList>
            <person name="de Groot N.N."/>
        </authorList>
    </citation>
    <scope>NUCLEOTIDE SEQUENCE [LARGE SCALE GENOMIC DNA]</scope>
    <source>
        <strain evidence="2 3">DSM 15345</strain>
    </source>
</reference>
<dbReference type="SUPFAM" id="SSF53300">
    <property type="entry name" value="vWA-like"/>
    <property type="match status" value="1"/>
</dbReference>
<dbReference type="EMBL" id="FNQM01000018">
    <property type="protein sequence ID" value="SEA91740.1"/>
    <property type="molecule type" value="Genomic_DNA"/>
</dbReference>
<dbReference type="PANTHER" id="PTHR39338:SF6">
    <property type="entry name" value="BLL5662 PROTEIN"/>
    <property type="match status" value="1"/>
</dbReference>
<name>A0A1H4F469_9RHOB</name>
<feature type="region of interest" description="Disordered" evidence="1">
    <location>
        <begin position="87"/>
        <end position="120"/>
    </location>
</feature>
<dbReference type="InterPro" id="IPR008912">
    <property type="entry name" value="Uncharacterised_CoxE"/>
</dbReference>
<dbReference type="InterPro" id="IPR036465">
    <property type="entry name" value="vWFA_dom_sf"/>
</dbReference>
<dbReference type="Pfam" id="PF05762">
    <property type="entry name" value="VWA_CoxE"/>
    <property type="match status" value="1"/>
</dbReference>
<proteinExistence type="predicted"/>
<dbReference type="AlphaFoldDB" id="A0A1H4F469"/>
<protein>
    <submittedName>
        <fullName evidence="2">Uncharacterized conserved protein, contains von Willebrand factor type A (VWA) domain</fullName>
    </submittedName>
</protein>
<dbReference type="OrthoDB" id="9790469at2"/>
<gene>
    <name evidence="2" type="ORF">SAMN05444370_11815</name>
</gene>
<dbReference type="Gene3D" id="3.40.50.410">
    <property type="entry name" value="von Willebrand factor, type A domain"/>
    <property type="match status" value="1"/>
</dbReference>
<accession>A0A1H4F469</accession>
<organism evidence="2 3">
    <name type="scientific">Rubrimonas cliftonensis</name>
    <dbReference type="NCBI Taxonomy" id="89524"/>
    <lineage>
        <taxon>Bacteria</taxon>
        <taxon>Pseudomonadati</taxon>
        <taxon>Pseudomonadota</taxon>
        <taxon>Alphaproteobacteria</taxon>
        <taxon>Rhodobacterales</taxon>
        <taxon>Paracoccaceae</taxon>
        <taxon>Rubrimonas</taxon>
    </lineage>
</organism>